<evidence type="ECO:0000313" key="6">
    <source>
        <dbReference type="EMBL" id="MBR7887590.1"/>
    </source>
</evidence>
<protein>
    <submittedName>
        <fullName evidence="6">Stealth CR1 domain-containing protein</fullName>
    </submittedName>
</protein>
<evidence type="ECO:0000313" key="7">
    <source>
        <dbReference type="Proteomes" id="UP000679722"/>
    </source>
</evidence>
<feature type="domain" description="Stealth protein CR2 conserved region 2" evidence="4">
    <location>
        <begin position="55"/>
        <end position="156"/>
    </location>
</feature>
<dbReference type="Pfam" id="PF11380">
    <property type="entry name" value="Stealth_CR2"/>
    <property type="match status" value="1"/>
</dbReference>
<dbReference type="RefSeq" id="WP_211534937.1">
    <property type="nucleotide sequence ID" value="NZ_JAGSSV010000001.1"/>
</dbReference>
<evidence type="ECO:0000256" key="3">
    <source>
        <dbReference type="ARBA" id="ARBA00023169"/>
    </source>
</evidence>
<feature type="domain" description="Stealth protein CR1 conserved region 1" evidence="5">
    <location>
        <begin position="12"/>
        <end position="36"/>
    </location>
</feature>
<accession>A0ABS5H7S4</accession>
<keyword evidence="7" id="KW-1185">Reference proteome</keyword>
<proteinExistence type="inferred from homology"/>
<evidence type="ECO:0000256" key="1">
    <source>
        <dbReference type="ARBA" id="ARBA00007583"/>
    </source>
</evidence>
<name>A0ABS5H7S4_9GAMM</name>
<evidence type="ECO:0000259" key="5">
    <source>
        <dbReference type="Pfam" id="PF17101"/>
    </source>
</evidence>
<organism evidence="6 7">
    <name type="scientific">Marinomonas vulgaris</name>
    <dbReference type="NCBI Taxonomy" id="2823372"/>
    <lineage>
        <taxon>Bacteria</taxon>
        <taxon>Pseudomonadati</taxon>
        <taxon>Pseudomonadota</taxon>
        <taxon>Gammaproteobacteria</taxon>
        <taxon>Oceanospirillales</taxon>
        <taxon>Oceanospirillaceae</taxon>
        <taxon>Marinomonas</taxon>
    </lineage>
</organism>
<reference evidence="7" key="2">
    <citation type="submission" date="2023-07" db="EMBL/GenBank/DDBJ databases">
        <title>Marinomonas vulgaris A79, complete genome.</title>
        <authorList>
            <person name="Ying J.-J."/>
        </authorList>
    </citation>
    <scope>NUCLEOTIDE SEQUENCE [LARGE SCALE GENOMIC DNA]</scope>
    <source>
        <strain evidence="7">A79</strain>
    </source>
</reference>
<sequence length="339" mass="38524">MQSNVIKSQPDPIDAVITWVDGSTSSHRQKRQEYMALEAEPLHENASNPHRWVCSDEVLYCLQSIENNAPWIRNIWLVVDEEGPDLSSLSDNIRAKVQLVYHSEIFAGFTQVLPTFNSLTIESMLWRIEGLSERFVYFNDDVFLTAPLTPSDLFDDHRPILRGKWVDYSDVLSNATARKDPAKFHQFMQIQAAEMVGFPPHKLFSSAHVVHPFLRSKMAEMFDRHRDAFIDNIQYRFRNLAQFLPQGLHNHACIRDQEAVISTAEDCLHIVSGQGKGQPAEETLALLIKATDPNIKFLCVNDLPQLIDIIPDAEEIIAQAIGGFPTPRTPLDRTPSPRI</sequence>
<dbReference type="InterPro" id="IPR047141">
    <property type="entry name" value="Stealth"/>
</dbReference>
<dbReference type="InterPro" id="IPR021520">
    <property type="entry name" value="Stealth_CR2"/>
</dbReference>
<keyword evidence="2" id="KW-0808">Transferase</keyword>
<dbReference type="PANTHER" id="PTHR24045">
    <property type="match status" value="1"/>
</dbReference>
<evidence type="ECO:0000256" key="2">
    <source>
        <dbReference type="ARBA" id="ARBA00022679"/>
    </source>
</evidence>
<keyword evidence="3" id="KW-0270">Exopolysaccharide synthesis</keyword>
<dbReference type="EMBL" id="JAGSSV010000001">
    <property type="protein sequence ID" value="MBR7887590.1"/>
    <property type="molecule type" value="Genomic_DNA"/>
</dbReference>
<comment type="similarity">
    <text evidence="1">Belongs to the stealth family.</text>
</comment>
<dbReference type="PANTHER" id="PTHR24045:SF0">
    <property type="entry name" value="N-ACETYLGLUCOSAMINE-1-PHOSPHOTRANSFERASE SUBUNITS ALPHA_BETA"/>
    <property type="match status" value="1"/>
</dbReference>
<evidence type="ECO:0000259" key="4">
    <source>
        <dbReference type="Pfam" id="PF11380"/>
    </source>
</evidence>
<comment type="caution">
    <text evidence="6">The sequence shown here is derived from an EMBL/GenBank/DDBJ whole genome shotgun (WGS) entry which is preliminary data.</text>
</comment>
<dbReference type="InterPro" id="IPR031358">
    <property type="entry name" value="Stealth_CR1"/>
</dbReference>
<reference evidence="6 7" key="1">
    <citation type="submission" date="2021-04" db="EMBL/GenBank/DDBJ databases">
        <authorList>
            <person name="Sun C."/>
        </authorList>
    </citation>
    <scope>NUCLEOTIDE SEQUENCE [LARGE SCALE GENOMIC DNA]</scope>
    <source>
        <strain evidence="6 7">A79</strain>
    </source>
</reference>
<dbReference type="Pfam" id="PF17101">
    <property type="entry name" value="Stealth_CR1"/>
    <property type="match status" value="1"/>
</dbReference>
<dbReference type="Proteomes" id="UP000679722">
    <property type="component" value="Unassembled WGS sequence"/>
</dbReference>
<gene>
    <name evidence="6" type="ORF">J9B83_01460</name>
</gene>